<gene>
    <name evidence="11" type="primary">hofQ</name>
    <name evidence="11" type="ORF">BN1209_1250</name>
</gene>
<dbReference type="Pfam" id="PF00263">
    <property type="entry name" value="Secretin"/>
    <property type="match status" value="1"/>
</dbReference>
<proteinExistence type="inferred from homology"/>
<evidence type="ECO:0000256" key="3">
    <source>
        <dbReference type="ARBA" id="ARBA00022729"/>
    </source>
</evidence>
<comment type="subcellular location">
    <subcellularLocation>
        <location evidence="7">Cell outer membrane</location>
    </subcellularLocation>
    <subcellularLocation>
        <location evidence="1">Membrane</location>
    </subcellularLocation>
</comment>
<protein>
    <submittedName>
        <fullName evidence="11">Type II and III secretion system protein</fullName>
    </submittedName>
</protein>
<evidence type="ECO:0000256" key="4">
    <source>
        <dbReference type="ARBA" id="ARBA00023136"/>
    </source>
</evidence>
<evidence type="ECO:0000259" key="10">
    <source>
        <dbReference type="SMART" id="SM00965"/>
    </source>
</evidence>
<evidence type="ECO:0000256" key="6">
    <source>
        <dbReference type="RuleBase" id="RU004003"/>
    </source>
</evidence>
<evidence type="ECO:0000313" key="12">
    <source>
        <dbReference type="Proteomes" id="UP000056322"/>
    </source>
</evidence>
<dbReference type="InterPro" id="IPR038591">
    <property type="entry name" value="NolW-like_sf"/>
</dbReference>
<dbReference type="InterPro" id="IPR001775">
    <property type="entry name" value="GspD/PilQ"/>
</dbReference>
<dbReference type="PANTHER" id="PTHR30332:SF17">
    <property type="entry name" value="TYPE IV PILIATION SYSTEM PROTEIN DR_0774-RELATED"/>
    <property type="match status" value="1"/>
</dbReference>
<dbReference type="Gene3D" id="3.30.1370.120">
    <property type="match status" value="1"/>
</dbReference>
<keyword evidence="5" id="KW-0998">Cell outer membrane</keyword>
<keyword evidence="12" id="KW-1185">Reference proteome</keyword>
<accession>A0A0B7J0V9</accession>
<dbReference type="STRING" id="1581680.BN1209_1250"/>
<reference evidence="12" key="1">
    <citation type="submission" date="2014-12" db="EMBL/GenBank/DDBJ databases">
        <authorList>
            <person name="Salcher M.M."/>
        </authorList>
    </citation>
    <scope>NUCLEOTIDE SEQUENCE [LARGE SCALE GENOMIC DNA]</scope>
    <source>
        <strain evidence="12">MMS-10A-171</strain>
    </source>
</reference>
<feature type="compositionally biased region" description="Pro residues" evidence="8">
    <location>
        <begin position="640"/>
        <end position="649"/>
    </location>
</feature>
<dbReference type="GO" id="GO:0015627">
    <property type="term" value="C:type II protein secretion system complex"/>
    <property type="evidence" value="ECO:0007669"/>
    <property type="project" value="TreeGrafter"/>
</dbReference>
<feature type="chain" id="PRO_5002117144" evidence="9">
    <location>
        <begin position="31"/>
        <end position="676"/>
    </location>
</feature>
<dbReference type="Gene3D" id="3.30.1370.130">
    <property type="match status" value="1"/>
</dbReference>
<keyword evidence="4" id="KW-0472">Membrane</keyword>
<evidence type="ECO:0000313" key="11">
    <source>
        <dbReference type="EMBL" id="CEN56288.1"/>
    </source>
</evidence>
<dbReference type="Pfam" id="PF03958">
    <property type="entry name" value="Secretin_N"/>
    <property type="match status" value="1"/>
</dbReference>
<dbReference type="InterPro" id="IPR005644">
    <property type="entry name" value="NolW-like"/>
</dbReference>
<dbReference type="EMBL" id="LN794158">
    <property type="protein sequence ID" value="CEN56288.1"/>
    <property type="molecule type" value="Genomic_DNA"/>
</dbReference>
<dbReference type="InterPro" id="IPR011662">
    <property type="entry name" value="Secretin/TonB_short_N"/>
</dbReference>
<dbReference type="SMART" id="SM00965">
    <property type="entry name" value="STN"/>
    <property type="match status" value="1"/>
</dbReference>
<dbReference type="PANTHER" id="PTHR30332">
    <property type="entry name" value="PROBABLE GENERAL SECRETION PATHWAY PROTEIN D"/>
    <property type="match status" value="1"/>
</dbReference>
<feature type="region of interest" description="Disordered" evidence="8">
    <location>
        <begin position="638"/>
        <end position="676"/>
    </location>
</feature>
<dbReference type="Proteomes" id="UP000056322">
    <property type="component" value="Chromosome 1"/>
</dbReference>
<dbReference type="InterPro" id="IPR011990">
    <property type="entry name" value="TPR-like_helical_dom_sf"/>
</dbReference>
<comment type="similarity">
    <text evidence="6">Belongs to the bacterial secretin family.</text>
</comment>
<feature type="region of interest" description="Disordered" evidence="8">
    <location>
        <begin position="38"/>
        <end position="58"/>
    </location>
</feature>
<dbReference type="GO" id="GO:0009306">
    <property type="term" value="P:protein secretion"/>
    <property type="evidence" value="ECO:0007669"/>
    <property type="project" value="InterPro"/>
</dbReference>
<dbReference type="AlphaFoldDB" id="A0A0B7J0V9"/>
<evidence type="ECO:0000256" key="5">
    <source>
        <dbReference type="ARBA" id="ARBA00023237"/>
    </source>
</evidence>
<dbReference type="InterPro" id="IPR004846">
    <property type="entry name" value="T2SS/T3SS_dom"/>
</dbReference>
<dbReference type="Gene3D" id="1.25.40.10">
    <property type="entry name" value="Tetratricopeptide repeat domain"/>
    <property type="match status" value="1"/>
</dbReference>
<evidence type="ECO:0000256" key="9">
    <source>
        <dbReference type="SAM" id="SignalP"/>
    </source>
</evidence>
<dbReference type="KEGG" id="mbac:BN1209_1250"/>
<dbReference type="PRINTS" id="PR00811">
    <property type="entry name" value="BCTERIALGSPD"/>
</dbReference>
<dbReference type="GO" id="GO:0009279">
    <property type="term" value="C:cell outer membrane"/>
    <property type="evidence" value="ECO:0007669"/>
    <property type="project" value="UniProtKB-SubCell"/>
</dbReference>
<keyword evidence="3 9" id="KW-0732">Signal</keyword>
<feature type="domain" description="Secretin/TonB short N-terminal" evidence="10">
    <location>
        <begin position="210"/>
        <end position="261"/>
    </location>
</feature>
<dbReference type="HOGENOM" id="CLU_017432_1_0_4"/>
<organism evidence="11 12">
    <name type="scientific">Candidatus Methylopumilus turicensis</name>
    <dbReference type="NCBI Taxonomy" id="1581680"/>
    <lineage>
        <taxon>Bacteria</taxon>
        <taxon>Pseudomonadati</taxon>
        <taxon>Pseudomonadota</taxon>
        <taxon>Betaproteobacteria</taxon>
        <taxon>Nitrosomonadales</taxon>
        <taxon>Methylophilaceae</taxon>
        <taxon>Candidatus Methylopumilus</taxon>
    </lineage>
</organism>
<name>A0A0B7J0V9_9PROT</name>
<evidence type="ECO:0000256" key="8">
    <source>
        <dbReference type="SAM" id="MobiDB-lite"/>
    </source>
</evidence>
<evidence type="ECO:0000256" key="2">
    <source>
        <dbReference type="ARBA" id="ARBA00022448"/>
    </source>
</evidence>
<evidence type="ECO:0000256" key="7">
    <source>
        <dbReference type="RuleBase" id="RU004004"/>
    </source>
</evidence>
<sequence length="676" mass="73722">MMFSFQFSPSFQRAISLCLITSLLSSCAFAPWEKSAVKGKTPEERSASAQKQVTEKPEAAIPRKDLLVTQDQAITELLTEAEKARNSSRLDEASALYERVITLAPNNVRAISGKAGIERKQKQRVRIEEASKLNTNKNSDAALAILRGVLMETPENSEALALQTEIRSQKPLARIEPPKLKPPFQKPVTLEFRDVTVKMMFEALSRATGINFILDKDIKSETKATAFIKNAPIEEAIEMVLATNGLDKKALTETSALIFPNTAQKNKDYKELMIRSFYLTNASAKQVASTLKTVLKSKDVVVDDRLNMIVMRDTPEVIRIAEKLVAANDLADPEVMLEIEVLEISRSRFQELGIAYPNQISINNLVSLDTAILSGTSAATVAKTTTQTSQQLTVDSLNKLTSRSLSVSPNPAFNFRKTTDDVNLISNPRIRVRNNEKAKVLVGDKVPVITTTSTANVGISESVAYLDVGMKLDVQPRITLDDFVNIKIELEVSSLGGATTTKNGATVYTIGTRSASTQLRLKDGETQVLAGLILDDERKNASKLPGLGDLPFLGRLFANQANKKSKTEIVLAITPRILGNISRPNAEISEYWSGTDVQINDRPQISVPMSSGLKLVRELQVAEPATAESVVSQEAVLDPLPIPTPPTSPPVTQDLKAVVPSDPKAPTPIDQATPAQ</sequence>
<evidence type="ECO:0000256" key="1">
    <source>
        <dbReference type="ARBA" id="ARBA00004370"/>
    </source>
</evidence>
<keyword evidence="2 7" id="KW-0813">Transport</keyword>
<feature type="signal peptide" evidence="9">
    <location>
        <begin position="1"/>
        <end position="30"/>
    </location>
</feature>
<dbReference type="RefSeq" id="WP_320408762.1">
    <property type="nucleotide sequence ID" value="NZ_LN794158.1"/>
</dbReference>
<dbReference type="InterPro" id="IPR050810">
    <property type="entry name" value="Bact_Secretion_Sys_Channel"/>
</dbReference>